<reference evidence="3" key="1">
    <citation type="journal article" date="2015" name="Genom Data">
        <title>Genome sequences of six Phytophthora species associated with forests in New Zealand.</title>
        <authorList>
            <person name="Studholme D.J."/>
            <person name="McDougal R.L."/>
            <person name="Sambles C."/>
            <person name="Hansen E."/>
            <person name="Hardy G."/>
            <person name="Grant M."/>
            <person name="Ganley R.J."/>
            <person name="Williams N.M."/>
        </authorList>
    </citation>
    <scope>NUCLEOTIDE SEQUENCE</scope>
    <source>
        <strain evidence="3">NZFS 2646</strain>
        <strain evidence="4">NZFS 3630</strain>
    </source>
</reference>
<feature type="region of interest" description="Disordered" evidence="1">
    <location>
        <begin position="399"/>
        <end position="487"/>
    </location>
</feature>
<keyword evidence="2" id="KW-0732">Signal</keyword>
<dbReference type="EMBL" id="JPWU03000154">
    <property type="protein sequence ID" value="KAG2524457.1"/>
    <property type="molecule type" value="Genomic_DNA"/>
</dbReference>
<evidence type="ECO:0000313" key="4">
    <source>
        <dbReference type="EMBL" id="KAG2524457.1"/>
    </source>
</evidence>
<comment type="caution">
    <text evidence="6">The sequence shown here is derived from an EMBL/GenBank/DDBJ whole genome shotgun (WGS) entry which is preliminary data.</text>
</comment>
<evidence type="ECO:0000256" key="2">
    <source>
        <dbReference type="SAM" id="SignalP"/>
    </source>
</evidence>
<sequence>MLSSFTSLAVLGSAALLQYSTTEAHQVVYIPSPTWTRPNSTSKERRELWNPLSFLEKEGIKTQENFTQYQVDNNYASLRDFMDKAKYKVSDGADQACGWTDPKGIPQQIPEDGTMRTSGYTHDGPCEIYMGDKLALSYLNCHESITDQTFKLDYSACGDSCILYWYWLGVRKLKGSYSWQIYKECIPLYSGSGGGDSTPGTTNEVVMLSSFTSLAVLGSAALLQYSTTEAHQVVYIPSPTWTRPNSTSKERRELWNPLSFLEKEGIKTQENFTQYQVDNNYASLRDFMDKAKYKVSDGADQACGWTDPKGIPQQIPEDGTMRTSGYTHDGPCEIYMGDKLALSYLNCHESITDQTFKLDYSACGDSCILYWYWLGVRKLKGSYSWQIYKECIPLYSGSGGSTTATTTTAPTIESSSTTSTAGEADTDSNQNSSPTTDAPTTESTDAPTTESTDAPEAVMTEAPSADVTTPTPATTEKCNASRKRIRA</sequence>
<evidence type="ECO:0000313" key="6">
    <source>
        <dbReference type="EMBL" id="RLN79341.1"/>
    </source>
</evidence>
<dbReference type="Proteomes" id="UP000285624">
    <property type="component" value="Unassembled WGS sequence"/>
</dbReference>
<evidence type="ECO:0000256" key="1">
    <source>
        <dbReference type="SAM" id="MobiDB-lite"/>
    </source>
</evidence>
<dbReference type="AlphaFoldDB" id="A0A3R7GW99"/>
<organism evidence="6 7">
    <name type="scientific">Phytophthora kernoviae</name>
    <dbReference type="NCBI Taxonomy" id="325452"/>
    <lineage>
        <taxon>Eukaryota</taxon>
        <taxon>Sar</taxon>
        <taxon>Stramenopiles</taxon>
        <taxon>Oomycota</taxon>
        <taxon>Peronosporomycetes</taxon>
        <taxon>Peronosporales</taxon>
        <taxon>Peronosporaceae</taxon>
        <taxon>Phytophthora</taxon>
    </lineage>
</organism>
<evidence type="ECO:0000313" key="5">
    <source>
        <dbReference type="EMBL" id="RLN21613.1"/>
    </source>
</evidence>
<dbReference type="EMBL" id="JPWV03000157">
    <property type="protein sequence ID" value="KAG2522816.1"/>
    <property type="molecule type" value="Genomic_DNA"/>
</dbReference>
<reference evidence="7 8" key="2">
    <citation type="submission" date="2018-07" db="EMBL/GenBank/DDBJ databases">
        <title>Genome sequencing of oomycete isolates from Chile give support for New Zealand origin for Phytophthora kernoviae and make available the first Nothophytophthora sp. genome.</title>
        <authorList>
            <person name="Studholme D.J."/>
            <person name="Sanfuentes E."/>
            <person name="Panda P."/>
            <person name="Hill R."/>
            <person name="Sambles C."/>
            <person name="Grant M."/>
            <person name="Williams N.M."/>
            <person name="Mcdougal R.L."/>
        </authorList>
    </citation>
    <scope>NUCLEOTIDE SEQUENCE [LARGE SCALE GENOMIC DNA]</scope>
    <source>
        <strain evidence="5">Chile2</strain>
        <strain evidence="6">Chile4</strain>
    </source>
</reference>
<reference evidence="3" key="3">
    <citation type="submission" date="2020-06" db="EMBL/GenBank/DDBJ databases">
        <authorList>
            <person name="Studholme D.J."/>
        </authorList>
    </citation>
    <scope>NUCLEOTIDE SEQUENCE</scope>
    <source>
        <strain evidence="3">NZFS 2646</strain>
        <strain evidence="4">NZFS 3630</strain>
    </source>
</reference>
<accession>A0A3R7GW99</accession>
<dbReference type="Proteomes" id="UP000785171">
    <property type="component" value="Unassembled WGS sequence"/>
</dbReference>
<dbReference type="Proteomes" id="UP000792063">
    <property type="component" value="Unassembled WGS sequence"/>
</dbReference>
<gene>
    <name evidence="5" type="ORF">BBI17_003585</name>
    <name evidence="6" type="ORF">BBO99_00005344</name>
    <name evidence="3" type="ORF">JM16_003277</name>
    <name evidence="4" type="ORF">JM18_002981</name>
</gene>
<protein>
    <submittedName>
        <fullName evidence="6">Uncharacterized protein</fullName>
    </submittedName>
</protein>
<feature type="compositionally biased region" description="Low complexity" evidence="1">
    <location>
        <begin position="401"/>
        <end position="423"/>
    </location>
</feature>
<feature type="compositionally biased region" description="Polar residues" evidence="1">
    <location>
        <begin position="429"/>
        <end position="452"/>
    </location>
</feature>
<dbReference type="EMBL" id="MAYM02001226">
    <property type="protein sequence ID" value="RLN21613.1"/>
    <property type="molecule type" value="Genomic_DNA"/>
</dbReference>
<evidence type="ECO:0000313" key="7">
    <source>
        <dbReference type="Proteomes" id="UP000285624"/>
    </source>
</evidence>
<dbReference type="Proteomes" id="UP000285883">
    <property type="component" value="Unassembled WGS sequence"/>
</dbReference>
<dbReference type="EMBL" id="MBDN02000150">
    <property type="protein sequence ID" value="RLN79341.1"/>
    <property type="molecule type" value="Genomic_DNA"/>
</dbReference>
<feature type="compositionally biased region" description="Polar residues" evidence="1">
    <location>
        <begin position="466"/>
        <end position="478"/>
    </location>
</feature>
<keyword evidence="7" id="KW-1185">Reference proteome</keyword>
<proteinExistence type="predicted"/>
<evidence type="ECO:0000313" key="8">
    <source>
        <dbReference type="Proteomes" id="UP000285883"/>
    </source>
</evidence>
<name>A0A3R7GW99_9STRA</name>
<feature type="chain" id="PRO_5036343455" evidence="2">
    <location>
        <begin position="25"/>
        <end position="487"/>
    </location>
</feature>
<feature type="signal peptide" evidence="2">
    <location>
        <begin position="1"/>
        <end position="24"/>
    </location>
</feature>
<evidence type="ECO:0000313" key="3">
    <source>
        <dbReference type="EMBL" id="KAG2522816.1"/>
    </source>
</evidence>